<feature type="compositionally biased region" description="Polar residues" evidence="1">
    <location>
        <begin position="1"/>
        <end position="20"/>
    </location>
</feature>
<dbReference type="EMBL" id="CM007385">
    <property type="protein sequence ID" value="ONK69403.1"/>
    <property type="molecule type" value="Genomic_DNA"/>
</dbReference>
<keyword evidence="3" id="KW-1185">Reference proteome</keyword>
<gene>
    <name evidence="2" type="ORF">A4U43_C05F22490</name>
</gene>
<accession>A0A5P1EV10</accession>
<feature type="compositionally biased region" description="Basic and acidic residues" evidence="1">
    <location>
        <begin position="32"/>
        <end position="52"/>
    </location>
</feature>
<feature type="compositionally biased region" description="Polar residues" evidence="1">
    <location>
        <begin position="53"/>
        <end position="66"/>
    </location>
</feature>
<reference evidence="3" key="1">
    <citation type="journal article" date="2017" name="Nat. Commun.">
        <title>The asparagus genome sheds light on the origin and evolution of a young Y chromosome.</title>
        <authorList>
            <person name="Harkess A."/>
            <person name="Zhou J."/>
            <person name="Xu C."/>
            <person name="Bowers J.E."/>
            <person name="Van der Hulst R."/>
            <person name="Ayyampalayam S."/>
            <person name="Mercati F."/>
            <person name="Riccardi P."/>
            <person name="McKain M.R."/>
            <person name="Kakrana A."/>
            <person name="Tang H."/>
            <person name="Ray J."/>
            <person name="Groenendijk J."/>
            <person name="Arikit S."/>
            <person name="Mathioni S.M."/>
            <person name="Nakano M."/>
            <person name="Shan H."/>
            <person name="Telgmann-Rauber A."/>
            <person name="Kanno A."/>
            <person name="Yue Z."/>
            <person name="Chen H."/>
            <person name="Li W."/>
            <person name="Chen Y."/>
            <person name="Xu X."/>
            <person name="Zhang Y."/>
            <person name="Luo S."/>
            <person name="Chen H."/>
            <person name="Gao J."/>
            <person name="Mao Z."/>
            <person name="Pires J.C."/>
            <person name="Luo M."/>
            <person name="Kudrna D."/>
            <person name="Wing R.A."/>
            <person name="Meyers B.C."/>
            <person name="Yi K."/>
            <person name="Kong H."/>
            <person name="Lavrijsen P."/>
            <person name="Sunseri F."/>
            <person name="Falavigna A."/>
            <person name="Ye Y."/>
            <person name="Leebens-Mack J.H."/>
            <person name="Chen G."/>
        </authorList>
    </citation>
    <scope>NUCLEOTIDE SEQUENCE [LARGE SCALE GENOMIC DNA]</scope>
    <source>
        <strain evidence="3">cv. DH0086</strain>
    </source>
</reference>
<dbReference type="Proteomes" id="UP000243459">
    <property type="component" value="Chromosome 5"/>
</dbReference>
<dbReference type="AlphaFoldDB" id="A0A5P1EV10"/>
<proteinExistence type="predicted"/>
<evidence type="ECO:0000313" key="2">
    <source>
        <dbReference type="EMBL" id="ONK69403.1"/>
    </source>
</evidence>
<evidence type="ECO:0000313" key="3">
    <source>
        <dbReference type="Proteomes" id="UP000243459"/>
    </source>
</evidence>
<sequence length="151" mass="16859">MEDLNVSTEGLGWKSNSSDSAPVEIDSSACTRGDRTHEPGSWRSFTEKRAGSHSETNGSQTLTPPSCETIAGTKQPRNDESLLDECPSVKHHKANEGENCLDGLEATESTILEWIAEHDGFAREPDSRKMRAFEELRERVQLHRRPGFFMV</sequence>
<organism evidence="2 3">
    <name type="scientific">Asparagus officinalis</name>
    <name type="common">Garden asparagus</name>
    <dbReference type="NCBI Taxonomy" id="4686"/>
    <lineage>
        <taxon>Eukaryota</taxon>
        <taxon>Viridiplantae</taxon>
        <taxon>Streptophyta</taxon>
        <taxon>Embryophyta</taxon>
        <taxon>Tracheophyta</taxon>
        <taxon>Spermatophyta</taxon>
        <taxon>Magnoliopsida</taxon>
        <taxon>Liliopsida</taxon>
        <taxon>Asparagales</taxon>
        <taxon>Asparagaceae</taxon>
        <taxon>Asparagoideae</taxon>
        <taxon>Asparagus</taxon>
    </lineage>
</organism>
<name>A0A5P1EV10_ASPOF</name>
<evidence type="ECO:0000256" key="1">
    <source>
        <dbReference type="SAM" id="MobiDB-lite"/>
    </source>
</evidence>
<dbReference type="Gramene" id="ONK69403">
    <property type="protein sequence ID" value="ONK69403"/>
    <property type="gene ID" value="A4U43_C05F22490"/>
</dbReference>
<protein>
    <submittedName>
        <fullName evidence="2">Uncharacterized protein</fullName>
    </submittedName>
</protein>
<feature type="region of interest" description="Disordered" evidence="1">
    <location>
        <begin position="1"/>
        <end position="83"/>
    </location>
</feature>